<evidence type="ECO:0000313" key="2">
    <source>
        <dbReference type="EMBL" id="KRF98318.1"/>
    </source>
</evidence>
<keyword evidence="3" id="KW-1185">Reference proteome</keyword>
<organism evidence="2 3">
    <name type="scientific">Drosophila willistoni</name>
    <name type="common">Fruit fly</name>
    <dbReference type="NCBI Taxonomy" id="7260"/>
    <lineage>
        <taxon>Eukaryota</taxon>
        <taxon>Metazoa</taxon>
        <taxon>Ecdysozoa</taxon>
        <taxon>Arthropoda</taxon>
        <taxon>Hexapoda</taxon>
        <taxon>Insecta</taxon>
        <taxon>Pterygota</taxon>
        <taxon>Neoptera</taxon>
        <taxon>Endopterygota</taxon>
        <taxon>Diptera</taxon>
        <taxon>Brachycera</taxon>
        <taxon>Muscomorpha</taxon>
        <taxon>Ephydroidea</taxon>
        <taxon>Drosophilidae</taxon>
        <taxon>Drosophila</taxon>
        <taxon>Sophophora</taxon>
    </lineage>
</organism>
<gene>
    <name evidence="2" type="primary">Dwil\GK27145</name>
    <name evidence="2" type="ORF">Dwil_GK27145</name>
</gene>
<dbReference type="AlphaFoldDB" id="A0A0Q9WXK8"/>
<evidence type="ECO:0000313" key="3">
    <source>
        <dbReference type="Proteomes" id="UP000007798"/>
    </source>
</evidence>
<evidence type="ECO:0000256" key="1">
    <source>
        <dbReference type="SAM" id="MobiDB-lite"/>
    </source>
</evidence>
<protein>
    <submittedName>
        <fullName evidence="2">Uncharacterized protein</fullName>
    </submittedName>
</protein>
<feature type="compositionally biased region" description="Low complexity" evidence="1">
    <location>
        <begin position="130"/>
        <end position="150"/>
    </location>
</feature>
<accession>A0A0Q9WXK8</accession>
<dbReference type="STRING" id="7260.A0A0Q9WXK8"/>
<reference evidence="2 3" key="1">
    <citation type="journal article" date="2007" name="Nature">
        <title>Evolution of genes and genomes on the Drosophila phylogeny.</title>
        <authorList>
            <consortium name="Drosophila 12 Genomes Consortium"/>
            <person name="Clark A.G."/>
            <person name="Eisen M.B."/>
            <person name="Smith D.R."/>
            <person name="Bergman C.M."/>
            <person name="Oliver B."/>
            <person name="Markow T.A."/>
            <person name="Kaufman T.C."/>
            <person name="Kellis M."/>
            <person name="Gelbart W."/>
            <person name="Iyer V.N."/>
            <person name="Pollard D.A."/>
            <person name="Sackton T.B."/>
            <person name="Larracuente A.M."/>
            <person name="Singh N.D."/>
            <person name="Abad J.P."/>
            <person name="Abt D.N."/>
            <person name="Adryan B."/>
            <person name="Aguade M."/>
            <person name="Akashi H."/>
            <person name="Anderson W.W."/>
            <person name="Aquadro C.F."/>
            <person name="Ardell D.H."/>
            <person name="Arguello R."/>
            <person name="Artieri C.G."/>
            <person name="Barbash D.A."/>
            <person name="Barker D."/>
            <person name="Barsanti P."/>
            <person name="Batterham P."/>
            <person name="Batzoglou S."/>
            <person name="Begun D."/>
            <person name="Bhutkar A."/>
            <person name="Blanco E."/>
            <person name="Bosak S.A."/>
            <person name="Bradley R.K."/>
            <person name="Brand A.D."/>
            <person name="Brent M.R."/>
            <person name="Brooks A.N."/>
            <person name="Brown R.H."/>
            <person name="Butlin R.K."/>
            <person name="Caggese C."/>
            <person name="Calvi B.R."/>
            <person name="Bernardo de Carvalho A."/>
            <person name="Caspi A."/>
            <person name="Castrezana S."/>
            <person name="Celniker S.E."/>
            <person name="Chang J.L."/>
            <person name="Chapple C."/>
            <person name="Chatterji S."/>
            <person name="Chinwalla A."/>
            <person name="Civetta A."/>
            <person name="Clifton S.W."/>
            <person name="Comeron J.M."/>
            <person name="Costello J.C."/>
            <person name="Coyne J.A."/>
            <person name="Daub J."/>
            <person name="David R.G."/>
            <person name="Delcher A.L."/>
            <person name="Delehaunty K."/>
            <person name="Do C.B."/>
            <person name="Ebling H."/>
            <person name="Edwards K."/>
            <person name="Eickbush T."/>
            <person name="Evans J.D."/>
            <person name="Filipski A."/>
            <person name="Findeiss S."/>
            <person name="Freyhult E."/>
            <person name="Fulton L."/>
            <person name="Fulton R."/>
            <person name="Garcia A.C."/>
            <person name="Gardiner A."/>
            <person name="Garfield D.A."/>
            <person name="Garvin B.E."/>
            <person name="Gibson G."/>
            <person name="Gilbert D."/>
            <person name="Gnerre S."/>
            <person name="Godfrey J."/>
            <person name="Good R."/>
            <person name="Gotea V."/>
            <person name="Gravely B."/>
            <person name="Greenberg A.J."/>
            <person name="Griffiths-Jones S."/>
            <person name="Gross S."/>
            <person name="Guigo R."/>
            <person name="Gustafson E.A."/>
            <person name="Haerty W."/>
            <person name="Hahn M.W."/>
            <person name="Halligan D.L."/>
            <person name="Halpern A.L."/>
            <person name="Halter G.M."/>
            <person name="Han M.V."/>
            <person name="Heger A."/>
            <person name="Hillier L."/>
            <person name="Hinrichs A.S."/>
            <person name="Holmes I."/>
            <person name="Hoskins R.A."/>
            <person name="Hubisz M.J."/>
            <person name="Hultmark D."/>
            <person name="Huntley M.A."/>
            <person name="Jaffe D.B."/>
            <person name="Jagadeeshan S."/>
            <person name="Jeck W.R."/>
            <person name="Johnson J."/>
            <person name="Jones C.D."/>
            <person name="Jordan W.C."/>
            <person name="Karpen G.H."/>
            <person name="Kataoka E."/>
            <person name="Keightley P.D."/>
            <person name="Kheradpour P."/>
            <person name="Kirkness E.F."/>
            <person name="Koerich L.B."/>
            <person name="Kristiansen K."/>
            <person name="Kudrna D."/>
            <person name="Kulathinal R.J."/>
            <person name="Kumar S."/>
            <person name="Kwok R."/>
            <person name="Lander E."/>
            <person name="Langley C.H."/>
            <person name="Lapoint R."/>
            <person name="Lazzaro B.P."/>
            <person name="Lee S.J."/>
            <person name="Levesque L."/>
            <person name="Li R."/>
            <person name="Lin C.F."/>
            <person name="Lin M.F."/>
            <person name="Lindblad-Toh K."/>
            <person name="Llopart A."/>
            <person name="Long M."/>
            <person name="Low L."/>
            <person name="Lozovsky E."/>
            <person name="Lu J."/>
            <person name="Luo M."/>
            <person name="Machado C.A."/>
            <person name="Makalowski W."/>
            <person name="Marzo M."/>
            <person name="Matsuda M."/>
            <person name="Matzkin L."/>
            <person name="McAllister B."/>
            <person name="McBride C.S."/>
            <person name="McKernan B."/>
            <person name="McKernan K."/>
            <person name="Mendez-Lago M."/>
            <person name="Minx P."/>
            <person name="Mollenhauer M.U."/>
            <person name="Montooth K."/>
            <person name="Mount S.M."/>
            <person name="Mu X."/>
            <person name="Myers E."/>
            <person name="Negre B."/>
            <person name="Newfeld S."/>
            <person name="Nielsen R."/>
            <person name="Noor M.A."/>
            <person name="O'Grady P."/>
            <person name="Pachter L."/>
            <person name="Papaceit M."/>
            <person name="Parisi M.J."/>
            <person name="Parisi M."/>
            <person name="Parts L."/>
            <person name="Pedersen J.S."/>
            <person name="Pesole G."/>
            <person name="Phillippy A.M."/>
            <person name="Ponting C.P."/>
            <person name="Pop M."/>
            <person name="Porcelli D."/>
            <person name="Powell J.R."/>
            <person name="Prohaska S."/>
            <person name="Pruitt K."/>
            <person name="Puig M."/>
            <person name="Quesneville H."/>
            <person name="Ram K.R."/>
            <person name="Rand D."/>
            <person name="Rasmussen M.D."/>
            <person name="Reed L.K."/>
            <person name="Reenan R."/>
            <person name="Reily A."/>
            <person name="Remington K.A."/>
            <person name="Rieger T.T."/>
            <person name="Ritchie M.G."/>
            <person name="Robin C."/>
            <person name="Rogers Y.H."/>
            <person name="Rohde C."/>
            <person name="Rozas J."/>
            <person name="Rubenfield M.J."/>
            <person name="Ruiz A."/>
            <person name="Russo S."/>
            <person name="Salzberg S.L."/>
            <person name="Sanchez-Gracia A."/>
            <person name="Saranga D.J."/>
            <person name="Sato H."/>
            <person name="Schaeffer S.W."/>
            <person name="Schatz M.C."/>
            <person name="Schlenke T."/>
            <person name="Schwartz R."/>
            <person name="Segarra C."/>
            <person name="Singh R.S."/>
            <person name="Sirot L."/>
            <person name="Sirota M."/>
            <person name="Sisneros N.B."/>
            <person name="Smith C.D."/>
            <person name="Smith T.F."/>
            <person name="Spieth J."/>
            <person name="Stage D.E."/>
            <person name="Stark A."/>
            <person name="Stephan W."/>
            <person name="Strausberg R.L."/>
            <person name="Strempel S."/>
            <person name="Sturgill D."/>
            <person name="Sutton G."/>
            <person name="Sutton G.G."/>
            <person name="Tao W."/>
            <person name="Teichmann S."/>
            <person name="Tobari Y.N."/>
            <person name="Tomimura Y."/>
            <person name="Tsolas J.M."/>
            <person name="Valente V.L."/>
            <person name="Venter E."/>
            <person name="Venter J.C."/>
            <person name="Vicario S."/>
            <person name="Vieira F.G."/>
            <person name="Vilella A.J."/>
            <person name="Villasante A."/>
            <person name="Walenz B."/>
            <person name="Wang J."/>
            <person name="Wasserman M."/>
            <person name="Watts T."/>
            <person name="Wilson D."/>
            <person name="Wilson R.K."/>
            <person name="Wing R.A."/>
            <person name="Wolfner M.F."/>
            <person name="Wong A."/>
            <person name="Wong G.K."/>
            <person name="Wu C.I."/>
            <person name="Wu G."/>
            <person name="Yamamoto D."/>
            <person name="Yang H.P."/>
            <person name="Yang S.P."/>
            <person name="Yorke J.A."/>
            <person name="Yoshida K."/>
            <person name="Zdobnov E."/>
            <person name="Zhang P."/>
            <person name="Zhang Y."/>
            <person name="Zimin A.V."/>
            <person name="Baldwin J."/>
            <person name="Abdouelleil A."/>
            <person name="Abdulkadir J."/>
            <person name="Abebe A."/>
            <person name="Abera B."/>
            <person name="Abreu J."/>
            <person name="Acer S.C."/>
            <person name="Aftuck L."/>
            <person name="Alexander A."/>
            <person name="An P."/>
            <person name="Anderson E."/>
            <person name="Anderson S."/>
            <person name="Arachi H."/>
            <person name="Azer M."/>
            <person name="Bachantsang P."/>
            <person name="Barry A."/>
            <person name="Bayul T."/>
            <person name="Berlin A."/>
            <person name="Bessette D."/>
            <person name="Bloom T."/>
            <person name="Blye J."/>
            <person name="Boguslavskiy L."/>
            <person name="Bonnet C."/>
            <person name="Boukhgalter B."/>
            <person name="Bourzgui I."/>
            <person name="Brown A."/>
            <person name="Cahill P."/>
            <person name="Channer S."/>
            <person name="Cheshatsang Y."/>
            <person name="Chuda L."/>
            <person name="Citroen M."/>
            <person name="Collymore A."/>
            <person name="Cooke P."/>
            <person name="Costello M."/>
            <person name="D'Aco K."/>
            <person name="Daza R."/>
            <person name="De Haan G."/>
            <person name="DeGray S."/>
            <person name="DeMaso C."/>
            <person name="Dhargay N."/>
            <person name="Dooley K."/>
            <person name="Dooley E."/>
            <person name="Doricent M."/>
            <person name="Dorje P."/>
            <person name="Dorjee K."/>
            <person name="Dupes A."/>
            <person name="Elong R."/>
            <person name="Falk J."/>
            <person name="Farina A."/>
            <person name="Faro S."/>
            <person name="Ferguson D."/>
            <person name="Fisher S."/>
            <person name="Foley C.D."/>
            <person name="Franke A."/>
            <person name="Friedrich D."/>
            <person name="Gadbois L."/>
            <person name="Gearin G."/>
            <person name="Gearin C.R."/>
            <person name="Giannoukos G."/>
            <person name="Goode T."/>
            <person name="Graham J."/>
            <person name="Grandbois E."/>
            <person name="Grewal S."/>
            <person name="Gyaltsen K."/>
            <person name="Hafez N."/>
            <person name="Hagos B."/>
            <person name="Hall J."/>
            <person name="Henson C."/>
            <person name="Hollinger A."/>
            <person name="Honan T."/>
            <person name="Huard M.D."/>
            <person name="Hughes L."/>
            <person name="Hurhula B."/>
            <person name="Husby M.E."/>
            <person name="Kamat A."/>
            <person name="Kanga B."/>
            <person name="Kashin S."/>
            <person name="Khazanovich D."/>
            <person name="Kisner P."/>
            <person name="Lance K."/>
            <person name="Lara M."/>
            <person name="Lee W."/>
            <person name="Lennon N."/>
            <person name="Letendre F."/>
            <person name="LeVine R."/>
            <person name="Lipovsky A."/>
            <person name="Liu X."/>
            <person name="Liu J."/>
            <person name="Liu S."/>
            <person name="Lokyitsang T."/>
            <person name="Lokyitsang Y."/>
            <person name="Lubonja R."/>
            <person name="Lui A."/>
            <person name="MacDonald P."/>
            <person name="Magnisalis V."/>
            <person name="Maru K."/>
            <person name="Matthews C."/>
            <person name="McCusker W."/>
            <person name="McDonough S."/>
            <person name="Mehta T."/>
            <person name="Meldrim J."/>
            <person name="Meneus L."/>
            <person name="Mihai O."/>
            <person name="Mihalev A."/>
            <person name="Mihova T."/>
            <person name="Mittelman R."/>
            <person name="Mlenga V."/>
            <person name="Montmayeur A."/>
            <person name="Mulrain L."/>
            <person name="Navidi A."/>
            <person name="Naylor J."/>
            <person name="Negash T."/>
            <person name="Nguyen T."/>
            <person name="Nguyen N."/>
            <person name="Nicol R."/>
            <person name="Norbu C."/>
            <person name="Norbu N."/>
            <person name="Novod N."/>
            <person name="O'Neill B."/>
            <person name="Osman S."/>
            <person name="Markiewicz E."/>
            <person name="Oyono O.L."/>
            <person name="Patti C."/>
            <person name="Phunkhang P."/>
            <person name="Pierre F."/>
            <person name="Priest M."/>
            <person name="Raghuraman S."/>
            <person name="Rege F."/>
            <person name="Reyes R."/>
            <person name="Rise C."/>
            <person name="Rogov P."/>
            <person name="Ross K."/>
            <person name="Ryan E."/>
            <person name="Settipalli S."/>
            <person name="Shea T."/>
            <person name="Sherpa N."/>
            <person name="Shi L."/>
            <person name="Shih D."/>
            <person name="Sparrow T."/>
            <person name="Spaulding J."/>
            <person name="Stalker J."/>
            <person name="Stange-Thomann N."/>
            <person name="Stavropoulos S."/>
            <person name="Stone C."/>
            <person name="Strader C."/>
            <person name="Tesfaye S."/>
            <person name="Thomson T."/>
            <person name="Thoulutsang Y."/>
            <person name="Thoulutsang D."/>
            <person name="Topham K."/>
            <person name="Topping I."/>
            <person name="Tsamla T."/>
            <person name="Vassiliev H."/>
            <person name="Vo A."/>
            <person name="Wangchuk T."/>
            <person name="Wangdi T."/>
            <person name="Weiand M."/>
            <person name="Wilkinson J."/>
            <person name="Wilson A."/>
            <person name="Yadav S."/>
            <person name="Young G."/>
            <person name="Yu Q."/>
            <person name="Zembek L."/>
            <person name="Zhong D."/>
            <person name="Zimmer A."/>
            <person name="Zwirko Z."/>
            <person name="Jaffe D.B."/>
            <person name="Alvarez P."/>
            <person name="Brockman W."/>
            <person name="Butler J."/>
            <person name="Chin C."/>
            <person name="Gnerre S."/>
            <person name="Grabherr M."/>
            <person name="Kleber M."/>
            <person name="Mauceli E."/>
            <person name="MacCallum I."/>
        </authorList>
    </citation>
    <scope>NUCLEOTIDE SEQUENCE [LARGE SCALE GENOMIC DNA]</scope>
    <source>
        <strain evidence="3">Tucson 14030-0811.24</strain>
    </source>
</reference>
<feature type="region of interest" description="Disordered" evidence="1">
    <location>
        <begin position="127"/>
        <end position="175"/>
    </location>
</feature>
<dbReference type="OrthoDB" id="7860400at2759"/>
<sequence length="191" mass="21944">MENSMSCQQRIRCQPQSSRCLQRCGGGASSVTAANLKNHSKPSNTTNTKIGKRHSEVVTIKEAKAKVKPKPIVQADRAANLIQEHRQKRVKSSNNHTKNFFDKYLKCAYDLSTPEGVRKLEAHFFPPSEEPQQSEQRKQLQQQQPEKLQPGKMPKPQQLTNKPRNHTYSHKEDPIEYVLNQSKYFSYNLNN</sequence>
<name>A0A0Q9WXK8_DROWI</name>
<proteinExistence type="predicted"/>
<dbReference type="EMBL" id="CH963857">
    <property type="protein sequence ID" value="KRF98318.1"/>
    <property type="molecule type" value="Genomic_DNA"/>
</dbReference>
<dbReference type="InParanoid" id="A0A0Q9WXK8"/>
<dbReference type="Proteomes" id="UP000007798">
    <property type="component" value="Unassembled WGS sequence"/>
</dbReference>